<evidence type="ECO:0000313" key="2">
    <source>
        <dbReference type="EMBL" id="CUF48035.1"/>
    </source>
</evidence>
<feature type="compositionally biased region" description="Polar residues" evidence="1">
    <location>
        <begin position="23"/>
        <end position="41"/>
    </location>
</feature>
<feature type="compositionally biased region" description="Low complexity" evidence="1">
    <location>
        <begin position="66"/>
        <end position="78"/>
    </location>
</feature>
<dbReference type="EMBL" id="CYKH01000334">
    <property type="protein sequence ID" value="CUF48035.1"/>
    <property type="molecule type" value="Genomic_DNA"/>
</dbReference>
<organism evidence="2 3">
    <name type="scientific">Bodo saltans</name>
    <name type="common">Flagellated protozoan</name>
    <dbReference type="NCBI Taxonomy" id="75058"/>
    <lineage>
        <taxon>Eukaryota</taxon>
        <taxon>Discoba</taxon>
        <taxon>Euglenozoa</taxon>
        <taxon>Kinetoplastea</taxon>
        <taxon>Metakinetoplastina</taxon>
        <taxon>Eubodonida</taxon>
        <taxon>Bodonidae</taxon>
        <taxon>Bodo</taxon>
    </lineage>
</organism>
<evidence type="ECO:0000313" key="3">
    <source>
        <dbReference type="Proteomes" id="UP000051952"/>
    </source>
</evidence>
<dbReference type="VEuPathDB" id="TriTrypDB:BSAL_62840"/>
<dbReference type="AlphaFoldDB" id="A0A0S4IMK6"/>
<keyword evidence="3" id="KW-1185">Reference proteome</keyword>
<name>A0A0S4IMK6_BODSA</name>
<reference evidence="3" key="1">
    <citation type="submission" date="2015-09" db="EMBL/GenBank/DDBJ databases">
        <authorList>
            <consortium name="Pathogen Informatics"/>
        </authorList>
    </citation>
    <scope>NUCLEOTIDE SEQUENCE [LARGE SCALE GENOMIC DNA]</scope>
    <source>
        <strain evidence="3">Lake Konstanz</strain>
    </source>
</reference>
<proteinExistence type="predicted"/>
<protein>
    <submittedName>
        <fullName evidence="2">Uncharacterized protein</fullName>
    </submittedName>
</protein>
<accession>A0A0S4IMK6</accession>
<feature type="non-terminal residue" evidence="2">
    <location>
        <position position="111"/>
    </location>
</feature>
<feature type="region of interest" description="Disordered" evidence="1">
    <location>
        <begin position="1"/>
        <end position="111"/>
    </location>
</feature>
<gene>
    <name evidence="2" type="ORF">BSAL_62840</name>
</gene>
<sequence length="111" mass="12362">MPLDFFLKRRTQKRRALSRPRTRGNNSSNTQQATPNTTQYTRLPPAQKMGTTCSIDAFDDKFSEPAADGASSSSTRASPVRSKLHPAGPPSSYHQQYHQQFLKAEGSDYIS</sequence>
<feature type="compositionally biased region" description="Basic residues" evidence="1">
    <location>
        <begin position="8"/>
        <end position="22"/>
    </location>
</feature>
<evidence type="ECO:0000256" key="1">
    <source>
        <dbReference type="SAM" id="MobiDB-lite"/>
    </source>
</evidence>
<dbReference type="Proteomes" id="UP000051952">
    <property type="component" value="Unassembled WGS sequence"/>
</dbReference>